<dbReference type="EMBL" id="QETB01000005">
    <property type="protein sequence ID" value="PWF25787.1"/>
    <property type="molecule type" value="Genomic_DNA"/>
</dbReference>
<evidence type="ECO:0000256" key="2">
    <source>
        <dbReference type="SAM" id="MobiDB-lite"/>
    </source>
</evidence>
<organism evidence="5 6">
    <name type="scientific">Ancrocorticia populi</name>
    <dbReference type="NCBI Taxonomy" id="2175228"/>
    <lineage>
        <taxon>Bacteria</taxon>
        <taxon>Bacillati</taxon>
        <taxon>Actinomycetota</taxon>
        <taxon>Actinomycetes</taxon>
        <taxon>Actinomycetales</taxon>
        <taxon>Actinomycetaceae</taxon>
        <taxon>Ancrocorticia</taxon>
    </lineage>
</organism>
<comment type="similarity">
    <text evidence="1">Belongs to the CapA family.</text>
</comment>
<feature type="chain" id="PRO_5038595977" evidence="3">
    <location>
        <begin position="26"/>
        <end position="420"/>
    </location>
</feature>
<evidence type="ECO:0000256" key="1">
    <source>
        <dbReference type="ARBA" id="ARBA00005662"/>
    </source>
</evidence>
<accession>A0A2V1K8F9</accession>
<dbReference type="PANTHER" id="PTHR33393">
    <property type="entry name" value="POLYGLUTAMINE SYNTHESIS ACCESSORY PROTEIN RV0574C-RELATED"/>
    <property type="match status" value="1"/>
</dbReference>
<dbReference type="InterPro" id="IPR029052">
    <property type="entry name" value="Metallo-depent_PP-like"/>
</dbReference>
<dbReference type="SUPFAM" id="SSF56300">
    <property type="entry name" value="Metallo-dependent phosphatases"/>
    <property type="match status" value="1"/>
</dbReference>
<keyword evidence="6" id="KW-1185">Reference proteome</keyword>
<dbReference type="InterPro" id="IPR019079">
    <property type="entry name" value="Capsule_synth_CapA"/>
</dbReference>
<gene>
    <name evidence="5" type="ORF">DD236_10135</name>
</gene>
<protein>
    <submittedName>
        <fullName evidence="5">Capsule biosynthesis protein CapA</fullName>
    </submittedName>
</protein>
<evidence type="ECO:0000259" key="4">
    <source>
        <dbReference type="SMART" id="SM00854"/>
    </source>
</evidence>
<dbReference type="InterPro" id="IPR052169">
    <property type="entry name" value="CW_Biosynth-Accessory"/>
</dbReference>
<dbReference type="OrthoDB" id="9810718at2"/>
<dbReference type="Pfam" id="PF09587">
    <property type="entry name" value="PGA_cap"/>
    <property type="match status" value="1"/>
</dbReference>
<feature type="domain" description="Capsule synthesis protein CapA" evidence="4">
    <location>
        <begin position="58"/>
        <end position="318"/>
    </location>
</feature>
<evidence type="ECO:0000256" key="3">
    <source>
        <dbReference type="SAM" id="SignalP"/>
    </source>
</evidence>
<name>A0A2V1K8F9_9ACTO</name>
<comment type="caution">
    <text evidence="5">The sequence shown here is derived from an EMBL/GenBank/DDBJ whole genome shotgun (WGS) entry which is preliminary data.</text>
</comment>
<dbReference type="Proteomes" id="UP000245283">
    <property type="component" value="Unassembled WGS sequence"/>
</dbReference>
<reference evidence="6" key="1">
    <citation type="submission" date="2018-05" db="EMBL/GenBank/DDBJ databases">
        <authorList>
            <person name="Li Y."/>
        </authorList>
    </citation>
    <scope>NUCLEOTIDE SEQUENCE [LARGE SCALE GENOMIC DNA]</scope>
    <source>
        <strain evidence="6">sk1b4</strain>
    </source>
</reference>
<dbReference type="RefSeq" id="WP_109094276.1">
    <property type="nucleotide sequence ID" value="NZ_CAMELQ010000003.1"/>
</dbReference>
<dbReference type="PROSITE" id="PS51257">
    <property type="entry name" value="PROKAR_LIPOPROTEIN"/>
    <property type="match status" value="1"/>
</dbReference>
<sequence>MRRLYTLTVALAAAALLTACSPSTTQQDPTPTAASPTNSEDASAAPSPTTTAKSSQLSIVSSGDILPHLSVNYYAQQAAGGVLDYGPLFEQITPWIDGADLALCALEVPIVAPEEEPSNYPSFGAPTELAASLQEMGWDGCATATNHSMDRGFDGVTSTLDALDDAGLGHHGTGRTEEEAGQTQYYTLESGGRDVVVAHLSASTLTNGIPLPTDAEWSWNVVGDLGQRSVDDLIDDAAAAREAGADLVVVSMHWGTEYVSEPIEEQTEIADQLAESGQVDLVFGNHSHVPEPVTQLDEGPGGNGMWVVWSMGNTISGQTIESHGYAVMAGLLTTATVDVPAEGPAAVSNLEWTAITQDDRSYHLYPLNALEDGYTDSGLTLSKSEIAARADITYPVMESSGPQRTEPPEASSTLVDQTRK</sequence>
<proteinExistence type="inferred from homology"/>
<dbReference type="SMART" id="SM00854">
    <property type="entry name" value="PGA_cap"/>
    <property type="match status" value="1"/>
</dbReference>
<dbReference type="Gene3D" id="3.60.21.10">
    <property type="match status" value="1"/>
</dbReference>
<feature type="signal peptide" evidence="3">
    <location>
        <begin position="1"/>
        <end position="25"/>
    </location>
</feature>
<dbReference type="PANTHER" id="PTHR33393:SF13">
    <property type="entry name" value="PGA BIOSYNTHESIS PROTEIN CAPA"/>
    <property type="match status" value="1"/>
</dbReference>
<keyword evidence="3" id="KW-0732">Signal</keyword>
<feature type="compositionally biased region" description="Polar residues" evidence="2">
    <location>
        <begin position="410"/>
        <end position="420"/>
    </location>
</feature>
<feature type="region of interest" description="Disordered" evidence="2">
    <location>
        <begin position="393"/>
        <end position="420"/>
    </location>
</feature>
<feature type="compositionally biased region" description="Low complexity" evidence="2">
    <location>
        <begin position="22"/>
        <end position="55"/>
    </location>
</feature>
<dbReference type="CDD" id="cd07381">
    <property type="entry name" value="MPP_CapA"/>
    <property type="match status" value="1"/>
</dbReference>
<evidence type="ECO:0000313" key="6">
    <source>
        <dbReference type="Proteomes" id="UP000245283"/>
    </source>
</evidence>
<evidence type="ECO:0000313" key="5">
    <source>
        <dbReference type="EMBL" id="PWF25787.1"/>
    </source>
</evidence>
<dbReference type="AlphaFoldDB" id="A0A2V1K8F9"/>
<feature type="region of interest" description="Disordered" evidence="2">
    <location>
        <begin position="22"/>
        <end position="56"/>
    </location>
</feature>